<gene>
    <name evidence="2" type="ORF">SOCE26_056710</name>
</gene>
<evidence type="ECO:0008006" key="4">
    <source>
        <dbReference type="Google" id="ProtNLM"/>
    </source>
</evidence>
<protein>
    <recommendedName>
        <fullName evidence="4">PIN domain-containing protein</fullName>
    </recommendedName>
</protein>
<organism evidence="2 3">
    <name type="scientific">Sorangium cellulosum</name>
    <name type="common">Polyangium cellulosum</name>
    <dbReference type="NCBI Taxonomy" id="56"/>
    <lineage>
        <taxon>Bacteria</taxon>
        <taxon>Pseudomonadati</taxon>
        <taxon>Myxococcota</taxon>
        <taxon>Polyangia</taxon>
        <taxon>Polyangiales</taxon>
        <taxon>Polyangiaceae</taxon>
        <taxon>Sorangium</taxon>
    </lineage>
</organism>
<name>A0A2L0EY22_SORCE</name>
<dbReference type="SUPFAM" id="SSF88723">
    <property type="entry name" value="PIN domain-like"/>
    <property type="match status" value="1"/>
</dbReference>
<reference evidence="2 3" key="1">
    <citation type="submission" date="2015-09" db="EMBL/GenBank/DDBJ databases">
        <title>Sorangium comparison.</title>
        <authorList>
            <person name="Zaburannyi N."/>
            <person name="Bunk B."/>
            <person name="Overmann J."/>
            <person name="Mueller R."/>
        </authorList>
    </citation>
    <scope>NUCLEOTIDE SEQUENCE [LARGE SCALE GENOMIC DNA]</scope>
    <source>
        <strain evidence="2 3">So ce26</strain>
    </source>
</reference>
<dbReference type="InterPro" id="IPR029060">
    <property type="entry name" value="PIN-like_dom_sf"/>
</dbReference>
<proteinExistence type="predicted"/>
<dbReference type="Proteomes" id="UP000238348">
    <property type="component" value="Chromosome"/>
</dbReference>
<evidence type="ECO:0000256" key="1">
    <source>
        <dbReference type="SAM" id="MobiDB-lite"/>
    </source>
</evidence>
<dbReference type="AlphaFoldDB" id="A0A2L0EY22"/>
<evidence type="ECO:0000313" key="2">
    <source>
        <dbReference type="EMBL" id="AUX44207.1"/>
    </source>
</evidence>
<accession>A0A2L0EY22</accession>
<evidence type="ECO:0000313" key="3">
    <source>
        <dbReference type="Proteomes" id="UP000238348"/>
    </source>
</evidence>
<sequence length="48" mass="5444">MRLLVDTHAFLWFIANDPQLSAEAQSSLEEPTNELLMSAASPGRWRSR</sequence>
<feature type="region of interest" description="Disordered" evidence="1">
    <location>
        <begin position="24"/>
        <end position="48"/>
    </location>
</feature>
<dbReference type="EMBL" id="CP012673">
    <property type="protein sequence ID" value="AUX44207.1"/>
    <property type="molecule type" value="Genomic_DNA"/>
</dbReference>